<feature type="transmembrane region" description="Helical" evidence="9">
    <location>
        <begin position="1152"/>
        <end position="1173"/>
    </location>
</feature>
<evidence type="ECO:0000256" key="7">
    <source>
        <dbReference type="ARBA" id="ARBA00023157"/>
    </source>
</evidence>
<sequence>MDGFCCIEADSVYGAAVAMPQIARSCGWPASLVSVVLRVYLFSLLNLLMQGFLLSMIGEEQLMMYPFAGQMHLCDFGASIKDCPDAANCRGPGGTTFSPARLFSFDIWSTRVFVRDSLKAIFPDRADEIDQKVDPGEYGLENYTCRLVADSTDPYRDVSKRAPLSVAFATCLAKGSASDAVAQKVVERKEELNLQRNCAFALFSGAYLGIGQHFVYNVAFTRIFGAGVELRVGIQKVAADLFCHVPFMYLPLYYMFEDTALGIGNASSGLARWQKELPETMSAYCKIFPMFHLINFTLTPPELRIGVIACVSFVWLVVLSYLSHEVVDERLAVVEDLNDTLRLARTLWRLPTRADSWISYVVPKWASKEDVKKVKGWSELNLVKYKVAGIPLHWKAFNFGFVLLPKFCLWLAVAKSGVHYLMETAGIMDVIVNSMALSFVLDVDEMVFHRFTNSLTQHIMNNIEDLPNFDISTEESESDAEALRRFAAEELSATARWTKLFKVIPWRMVFVVGLQVLFMWDYYRMHCQKLEDGSWVSKELRTPKDLQYRPLELMFGMVSGSQVVSGSRLDFESLSGILENCRKMASEVTGLPFPAWDALWTRWQKERKKNGTTQEASATFKYIDRLDKEDNLVSKPEFTTAYNLAATELAIFPYCVSLHDRFWNSSQAWATTAAGRLNKSRWSLVWAKYVPPFNFSKPSSAESFHFLDADVDGNISKSEFDWIFGLCENTPTTTSSSSSSSSSNTTTTSKIVENSVKVQVSSTTSMATAATSTPPMRRCCYEVSAECLSCLAGITAQELCSSSSMSLTPGCPGAPSNAKVQAAPGGPHAHAQLTTLPPHYQEVQESKLADTECPYSGVAFSPALPGFNESKKDGIASCQAMCAQTSGCGYFTFWRASGFCSLHPLLAFASRAPEAVGGPAVCFARFEAHIASVDFGQLSEAQLQSLHGSLPETLADALNVPLSKVQDVEGRAGAVTLLPGSLLVQGTVVMPPGKAVEEVEARVDRGKNVELRKAVSNVLLKANVPYVADSDDFQGGFPLHMVIQANTDCFVAQTEFSSAEQAKISASSAAECQQRCDKNAPNCSVFSFFADEHQCYLTGGNFSAFHNEAALSGPATCTTIPFGAAADLPGEVRGRLVAESEAAIAELDRNHWVSLALAALVLGLLALCLARCLRAKPQGKKLAAKWHEEALYLPISKEEEEEAREVRSRPGVTGSSYDWRKLPPSAPQEAFAFHGPDVLSWRQNA</sequence>
<feature type="domain" description="Apple" evidence="10">
    <location>
        <begin position="1049"/>
        <end position="1117"/>
    </location>
</feature>
<dbReference type="InterPro" id="IPR003609">
    <property type="entry name" value="Pan_app"/>
</dbReference>
<keyword evidence="12" id="KW-1185">Reference proteome</keyword>
<feature type="region of interest" description="Disordered" evidence="8">
    <location>
        <begin position="1199"/>
        <end position="1220"/>
    </location>
</feature>
<keyword evidence="3 9" id="KW-0812">Transmembrane</keyword>
<keyword evidence="5 9" id="KW-1133">Transmembrane helix</keyword>
<evidence type="ECO:0000259" key="10">
    <source>
        <dbReference type="PROSITE" id="PS50948"/>
    </source>
</evidence>
<reference evidence="11" key="1">
    <citation type="submission" date="2023-08" db="EMBL/GenBank/DDBJ databases">
        <authorList>
            <person name="Chen Y."/>
            <person name="Shah S."/>
            <person name="Dougan E. K."/>
            <person name="Thang M."/>
            <person name="Chan C."/>
        </authorList>
    </citation>
    <scope>NUCLEOTIDE SEQUENCE</scope>
</reference>
<evidence type="ECO:0000256" key="4">
    <source>
        <dbReference type="ARBA" id="ARBA00022737"/>
    </source>
</evidence>
<keyword evidence="4" id="KW-0677">Repeat</keyword>
<organism evidence="11 12">
    <name type="scientific">Effrenium voratum</name>
    <dbReference type="NCBI Taxonomy" id="2562239"/>
    <lineage>
        <taxon>Eukaryota</taxon>
        <taxon>Sar</taxon>
        <taxon>Alveolata</taxon>
        <taxon>Dinophyceae</taxon>
        <taxon>Suessiales</taxon>
        <taxon>Symbiodiniaceae</taxon>
        <taxon>Effrenium</taxon>
    </lineage>
</organism>
<dbReference type="GO" id="GO:0005737">
    <property type="term" value="C:cytoplasm"/>
    <property type="evidence" value="ECO:0007669"/>
    <property type="project" value="TreeGrafter"/>
</dbReference>
<evidence type="ECO:0000313" key="12">
    <source>
        <dbReference type="Proteomes" id="UP001178507"/>
    </source>
</evidence>
<comment type="subcellular location">
    <subcellularLocation>
        <location evidence="1">Membrane</location>
        <topology evidence="1">Multi-pass membrane protein</topology>
    </subcellularLocation>
</comment>
<feature type="transmembrane region" description="Helical" evidence="9">
    <location>
        <begin position="37"/>
        <end position="57"/>
    </location>
</feature>
<evidence type="ECO:0000256" key="5">
    <source>
        <dbReference type="ARBA" id="ARBA00022989"/>
    </source>
</evidence>
<keyword evidence="7" id="KW-1015">Disulfide bond</keyword>
<evidence type="ECO:0000256" key="2">
    <source>
        <dbReference type="ARBA" id="ARBA00006824"/>
    </source>
</evidence>
<dbReference type="CDD" id="cd01100">
    <property type="entry name" value="APPLE_Factor_XI_like"/>
    <property type="match status" value="1"/>
</dbReference>
<dbReference type="InterPro" id="IPR007248">
    <property type="entry name" value="Mpv17_PMP22"/>
</dbReference>
<dbReference type="InterPro" id="IPR000177">
    <property type="entry name" value="Apple"/>
</dbReference>
<dbReference type="Pfam" id="PF04117">
    <property type="entry name" value="Mpv17_PMP22"/>
    <property type="match status" value="1"/>
</dbReference>
<dbReference type="Proteomes" id="UP001178507">
    <property type="component" value="Unassembled WGS sequence"/>
</dbReference>
<dbReference type="Pfam" id="PF00024">
    <property type="entry name" value="PAN_1"/>
    <property type="match status" value="1"/>
</dbReference>
<evidence type="ECO:0000256" key="6">
    <source>
        <dbReference type="ARBA" id="ARBA00023136"/>
    </source>
</evidence>
<dbReference type="Gene3D" id="3.50.4.10">
    <property type="entry name" value="Hepatocyte Growth Factor"/>
    <property type="match status" value="2"/>
</dbReference>
<evidence type="ECO:0000256" key="3">
    <source>
        <dbReference type="ARBA" id="ARBA00022692"/>
    </source>
</evidence>
<dbReference type="PROSITE" id="PS50948">
    <property type="entry name" value="PAN"/>
    <property type="match status" value="1"/>
</dbReference>
<dbReference type="PANTHER" id="PTHR11266">
    <property type="entry name" value="PEROXISOMAL MEMBRANE PROTEIN 2, PXMP2 MPV17"/>
    <property type="match status" value="1"/>
</dbReference>
<proteinExistence type="inferred from homology"/>
<evidence type="ECO:0000256" key="9">
    <source>
        <dbReference type="SAM" id="Phobius"/>
    </source>
</evidence>
<evidence type="ECO:0000313" key="11">
    <source>
        <dbReference type="EMBL" id="CAJ1406769.1"/>
    </source>
</evidence>
<comment type="caution">
    <text evidence="11">The sequence shown here is derived from an EMBL/GenBank/DDBJ whole genome shotgun (WGS) entry which is preliminary data.</text>
</comment>
<accession>A0AA36JJD8</accession>
<dbReference type="GO" id="GO:0005576">
    <property type="term" value="C:extracellular region"/>
    <property type="evidence" value="ECO:0007669"/>
    <property type="project" value="InterPro"/>
</dbReference>
<name>A0AA36JJD8_9DINO</name>
<dbReference type="SUPFAM" id="SSF57414">
    <property type="entry name" value="Hairpin loop containing domain-like"/>
    <property type="match status" value="2"/>
</dbReference>
<dbReference type="PANTHER" id="PTHR11266:SF21">
    <property type="entry name" value="ACT DOMAIN-CONTAINING PROTEIN"/>
    <property type="match status" value="1"/>
</dbReference>
<dbReference type="SMART" id="SM00223">
    <property type="entry name" value="APPLE"/>
    <property type="match status" value="2"/>
</dbReference>
<evidence type="ECO:0000256" key="1">
    <source>
        <dbReference type="ARBA" id="ARBA00004141"/>
    </source>
</evidence>
<evidence type="ECO:0000256" key="8">
    <source>
        <dbReference type="SAM" id="MobiDB-lite"/>
    </source>
</evidence>
<comment type="similarity">
    <text evidence="2">Belongs to the peroxisomal membrane protein PXMP2/4 family.</text>
</comment>
<dbReference type="GO" id="GO:0016020">
    <property type="term" value="C:membrane"/>
    <property type="evidence" value="ECO:0007669"/>
    <property type="project" value="UniProtKB-SubCell"/>
</dbReference>
<gene>
    <name evidence="11" type="ORF">EVOR1521_LOCUS28640</name>
</gene>
<dbReference type="EMBL" id="CAUJNA010003645">
    <property type="protein sequence ID" value="CAJ1406769.1"/>
    <property type="molecule type" value="Genomic_DNA"/>
</dbReference>
<dbReference type="AlphaFoldDB" id="A0AA36JJD8"/>
<protein>
    <recommendedName>
        <fullName evidence="10">Apple domain-containing protein</fullName>
    </recommendedName>
</protein>
<dbReference type="GO" id="GO:0006508">
    <property type="term" value="P:proteolysis"/>
    <property type="evidence" value="ECO:0007669"/>
    <property type="project" value="InterPro"/>
</dbReference>
<keyword evidence="6 9" id="KW-0472">Membrane</keyword>